<sequence>MPVSYALIAGRPKVVTAASLHPVILDSDTAEPLLCGSVIATAAAIAATDARIAAVLCSTSPVLGSLRNGYGHRRRFVRTSGNWSGLTWPLAGHSARGRRFLLLHHDRRGRQLCCNRYASLAQNVAKLRRSSFNFAAVDLVLTF</sequence>
<accession>A0A8D8FFK3</accession>
<protein>
    <submittedName>
        <fullName evidence="1">(northern house mosquito) hypothetical protein</fullName>
    </submittedName>
</protein>
<proteinExistence type="predicted"/>
<name>A0A8D8FFK3_CULPI</name>
<organism evidence="1">
    <name type="scientific">Culex pipiens</name>
    <name type="common">House mosquito</name>
    <dbReference type="NCBI Taxonomy" id="7175"/>
    <lineage>
        <taxon>Eukaryota</taxon>
        <taxon>Metazoa</taxon>
        <taxon>Ecdysozoa</taxon>
        <taxon>Arthropoda</taxon>
        <taxon>Hexapoda</taxon>
        <taxon>Insecta</taxon>
        <taxon>Pterygota</taxon>
        <taxon>Neoptera</taxon>
        <taxon>Endopterygota</taxon>
        <taxon>Diptera</taxon>
        <taxon>Nematocera</taxon>
        <taxon>Culicoidea</taxon>
        <taxon>Culicidae</taxon>
        <taxon>Culicinae</taxon>
        <taxon>Culicini</taxon>
        <taxon>Culex</taxon>
        <taxon>Culex</taxon>
    </lineage>
</organism>
<reference evidence="1" key="1">
    <citation type="submission" date="2021-05" db="EMBL/GenBank/DDBJ databases">
        <authorList>
            <person name="Alioto T."/>
            <person name="Alioto T."/>
            <person name="Gomez Garrido J."/>
        </authorList>
    </citation>
    <scope>NUCLEOTIDE SEQUENCE</scope>
</reference>
<dbReference type="AlphaFoldDB" id="A0A8D8FFK3"/>
<dbReference type="EMBL" id="HBUE01066420">
    <property type="protein sequence ID" value="CAG6470847.1"/>
    <property type="molecule type" value="Transcribed_RNA"/>
</dbReference>
<evidence type="ECO:0000313" key="1">
    <source>
        <dbReference type="EMBL" id="CAG6470847.1"/>
    </source>
</evidence>